<proteinExistence type="predicted"/>
<dbReference type="SUPFAM" id="SSF82199">
    <property type="entry name" value="SET domain"/>
    <property type="match status" value="1"/>
</dbReference>
<dbReference type="InterPro" id="IPR044429">
    <property type="entry name" value="SETD4_SET"/>
</dbReference>
<dbReference type="GO" id="GO:0016279">
    <property type="term" value="F:protein-lysine N-methyltransferase activity"/>
    <property type="evidence" value="ECO:0007669"/>
    <property type="project" value="InterPro"/>
</dbReference>
<dbReference type="AlphaFoldDB" id="A0A1Y2D578"/>
<protein>
    <submittedName>
        <fullName evidence="2">SET domain-containing protein</fullName>
    </submittedName>
</protein>
<dbReference type="EMBL" id="MCGO01000001">
    <property type="protein sequence ID" value="ORY53735.1"/>
    <property type="molecule type" value="Genomic_DNA"/>
</dbReference>
<dbReference type="OrthoDB" id="341421at2759"/>
<dbReference type="Gene3D" id="3.90.1410.10">
    <property type="entry name" value="set domain protein methyltransferase, domain 1"/>
    <property type="match status" value="1"/>
</dbReference>
<gene>
    <name evidence="2" type="ORF">BCR33DRAFT_7171</name>
</gene>
<evidence type="ECO:0000313" key="3">
    <source>
        <dbReference type="Proteomes" id="UP000193642"/>
    </source>
</evidence>
<dbReference type="CDD" id="cd19177">
    <property type="entry name" value="SET_SETD4"/>
    <property type="match status" value="1"/>
</dbReference>
<dbReference type="InterPro" id="IPR001214">
    <property type="entry name" value="SET_dom"/>
</dbReference>
<dbReference type="Pfam" id="PF00856">
    <property type="entry name" value="SET"/>
    <property type="match status" value="1"/>
</dbReference>
<evidence type="ECO:0000313" key="2">
    <source>
        <dbReference type="EMBL" id="ORY53735.1"/>
    </source>
</evidence>
<dbReference type="PANTHER" id="PTHR13271:SF151">
    <property type="entry name" value="SET DOMAIN-CONTAINING PROTEIN 4"/>
    <property type="match status" value="1"/>
</dbReference>
<feature type="domain" description="SET" evidence="1">
    <location>
        <begin position="2"/>
        <end position="211"/>
    </location>
</feature>
<dbReference type="Proteomes" id="UP000193642">
    <property type="component" value="Unassembled WGS sequence"/>
</dbReference>
<dbReference type="InterPro" id="IPR050600">
    <property type="entry name" value="SETD3_SETD6_MTase"/>
</dbReference>
<accession>A0A1Y2D578</accession>
<dbReference type="InterPro" id="IPR046341">
    <property type="entry name" value="SET_dom_sf"/>
</dbReference>
<keyword evidence="3" id="KW-1185">Reference proteome</keyword>
<reference evidence="2 3" key="1">
    <citation type="submission" date="2016-07" db="EMBL/GenBank/DDBJ databases">
        <title>Pervasive Adenine N6-methylation of Active Genes in Fungi.</title>
        <authorList>
            <consortium name="DOE Joint Genome Institute"/>
            <person name="Mondo S.J."/>
            <person name="Dannebaum R.O."/>
            <person name="Kuo R.C."/>
            <person name="Labutti K."/>
            <person name="Haridas S."/>
            <person name="Kuo A."/>
            <person name="Salamov A."/>
            <person name="Ahrendt S.R."/>
            <person name="Lipzen A."/>
            <person name="Sullivan W."/>
            <person name="Andreopoulos W.B."/>
            <person name="Clum A."/>
            <person name="Lindquist E."/>
            <person name="Daum C."/>
            <person name="Ramamoorthy G.K."/>
            <person name="Gryganskyi A."/>
            <person name="Culley D."/>
            <person name="Magnuson J.K."/>
            <person name="James T.Y."/>
            <person name="O'Malley M.A."/>
            <person name="Stajich J.E."/>
            <person name="Spatafora J.W."/>
            <person name="Visel A."/>
            <person name="Grigoriev I.V."/>
        </authorList>
    </citation>
    <scope>NUCLEOTIDE SEQUENCE [LARGE SCALE GENOMIC DNA]</scope>
    <source>
        <strain evidence="2 3">JEL800</strain>
    </source>
</reference>
<sequence>MATHTIPSGSPIISVDAKFLITIQTVQKLFEGKFDVITSLNEQAALALFLAFQRVTRIENGFWNTYIDMIPKDFNTVAANLPPTLFALLPYQIQAHAKKQMQTFDKDYDSVVKLVGDSIPAISKEEYRWAWFAVNTRCITLNTTLPTTKYSAPKSKAKKGTPKIALAPFLDMLNHSPTAKINANFDPVAKAFVITALEEVSAGTECFITYGAHDNAFLLAEYGFVISDPLLGSGNEFWVHNQYDFVSVDREIIGLEVPGEKEGLRERIMSELEGAGLFGDYTLHLDQESYRVMNALRLYACMTNPAEFKGQLNRWKMVVNGQLEVVSPENERITKGLLKTICTNLILNISESINRLDDRKSGPELGKDGEIQMHFVRTVLESALSILKWNESQCK</sequence>
<name>A0A1Y2D578_9FUNG</name>
<evidence type="ECO:0000259" key="1">
    <source>
        <dbReference type="Pfam" id="PF00856"/>
    </source>
</evidence>
<comment type="caution">
    <text evidence="2">The sequence shown here is derived from an EMBL/GenBank/DDBJ whole genome shotgun (WGS) entry which is preliminary data.</text>
</comment>
<organism evidence="2 3">
    <name type="scientific">Rhizoclosmatium globosum</name>
    <dbReference type="NCBI Taxonomy" id="329046"/>
    <lineage>
        <taxon>Eukaryota</taxon>
        <taxon>Fungi</taxon>
        <taxon>Fungi incertae sedis</taxon>
        <taxon>Chytridiomycota</taxon>
        <taxon>Chytridiomycota incertae sedis</taxon>
        <taxon>Chytridiomycetes</taxon>
        <taxon>Chytridiales</taxon>
        <taxon>Chytriomycetaceae</taxon>
        <taxon>Rhizoclosmatium</taxon>
    </lineage>
</organism>
<dbReference type="PANTHER" id="PTHR13271">
    <property type="entry name" value="UNCHARACTERIZED PUTATIVE METHYLTRANSFERASE"/>
    <property type="match status" value="1"/>
</dbReference>
<dbReference type="STRING" id="329046.A0A1Y2D578"/>